<dbReference type="InterPro" id="IPR018108">
    <property type="entry name" value="MCP_transmembrane"/>
</dbReference>
<keyword evidence="4 8" id="KW-0812">Transmembrane</keyword>
<feature type="coiled-coil region" evidence="9">
    <location>
        <begin position="759"/>
        <end position="814"/>
    </location>
</feature>
<feature type="coiled-coil region" evidence="9">
    <location>
        <begin position="2022"/>
        <end position="2067"/>
    </location>
</feature>
<feature type="coiled-coil region" evidence="9">
    <location>
        <begin position="1610"/>
        <end position="1644"/>
    </location>
</feature>
<evidence type="ECO:0000256" key="10">
    <source>
        <dbReference type="SAM" id="MobiDB-lite"/>
    </source>
</evidence>
<comment type="caution">
    <text evidence="11">The sequence shown here is derived from an EMBL/GenBank/DDBJ whole genome shotgun (WGS) entry which is preliminary data.</text>
</comment>
<evidence type="ECO:0000256" key="1">
    <source>
        <dbReference type="ARBA" id="ARBA00004225"/>
    </source>
</evidence>
<feature type="coiled-coil region" evidence="9">
    <location>
        <begin position="1201"/>
        <end position="1274"/>
    </location>
</feature>
<dbReference type="PANTHER" id="PTHR45758:SF4">
    <property type="entry name" value="MITOFERRIN-1"/>
    <property type="match status" value="1"/>
</dbReference>
<evidence type="ECO:0000313" key="11">
    <source>
        <dbReference type="EMBL" id="KAJ3262093.1"/>
    </source>
</evidence>
<accession>A0AAD5Y6Y7</accession>
<evidence type="ECO:0000256" key="3">
    <source>
        <dbReference type="ARBA" id="ARBA00022448"/>
    </source>
</evidence>
<evidence type="ECO:0000256" key="2">
    <source>
        <dbReference type="ARBA" id="ARBA00006375"/>
    </source>
</evidence>
<name>A0AAD5Y6Y7_9FUNG</name>
<feature type="region of interest" description="Disordered" evidence="10">
    <location>
        <begin position="2822"/>
        <end position="2843"/>
    </location>
</feature>
<dbReference type="Pfam" id="PF00153">
    <property type="entry name" value="Mito_carr"/>
    <property type="match status" value="3"/>
</dbReference>
<dbReference type="PANTHER" id="PTHR45758">
    <property type="entry name" value="MITOFERRIN-1-RELATED"/>
    <property type="match status" value="1"/>
</dbReference>
<comment type="similarity">
    <text evidence="2">Belongs to the mitochondrial carrier (TC 2.A.29) family.</text>
</comment>
<evidence type="ECO:0000256" key="5">
    <source>
        <dbReference type="ARBA" id="ARBA00022989"/>
    </source>
</evidence>
<feature type="region of interest" description="Disordered" evidence="10">
    <location>
        <begin position="1286"/>
        <end position="1306"/>
    </location>
</feature>
<feature type="coiled-coil region" evidence="9">
    <location>
        <begin position="1370"/>
        <end position="1522"/>
    </location>
</feature>
<feature type="coiled-coil region" evidence="9">
    <location>
        <begin position="1065"/>
        <end position="1159"/>
    </location>
</feature>
<feature type="coiled-coil region" evidence="9">
    <location>
        <begin position="2495"/>
        <end position="2529"/>
    </location>
</feature>
<feature type="compositionally biased region" description="Polar residues" evidence="10">
    <location>
        <begin position="3159"/>
        <end position="3169"/>
    </location>
</feature>
<evidence type="ECO:0000256" key="4">
    <source>
        <dbReference type="ARBA" id="ARBA00022692"/>
    </source>
</evidence>
<feature type="region of interest" description="Disordered" evidence="10">
    <location>
        <begin position="3213"/>
        <end position="3255"/>
    </location>
</feature>
<feature type="coiled-coil region" evidence="9">
    <location>
        <begin position="2554"/>
        <end position="2581"/>
    </location>
</feature>
<dbReference type="GO" id="GO:0048250">
    <property type="term" value="P:iron import into the mitochondrion"/>
    <property type="evidence" value="ECO:0007669"/>
    <property type="project" value="TreeGrafter"/>
</dbReference>
<dbReference type="GO" id="GO:0015093">
    <property type="term" value="F:ferrous iron transmembrane transporter activity"/>
    <property type="evidence" value="ECO:0007669"/>
    <property type="project" value="TreeGrafter"/>
</dbReference>
<dbReference type="EMBL" id="JADGKB010000003">
    <property type="protein sequence ID" value="KAJ3262093.1"/>
    <property type="molecule type" value="Genomic_DNA"/>
</dbReference>
<evidence type="ECO:0000313" key="12">
    <source>
        <dbReference type="Proteomes" id="UP001210925"/>
    </source>
</evidence>
<organism evidence="11 12">
    <name type="scientific">Boothiomyces macroporosus</name>
    <dbReference type="NCBI Taxonomy" id="261099"/>
    <lineage>
        <taxon>Eukaryota</taxon>
        <taxon>Fungi</taxon>
        <taxon>Fungi incertae sedis</taxon>
        <taxon>Chytridiomycota</taxon>
        <taxon>Chytridiomycota incertae sedis</taxon>
        <taxon>Chytridiomycetes</taxon>
        <taxon>Rhizophydiales</taxon>
        <taxon>Terramycetaceae</taxon>
        <taxon>Boothiomyces</taxon>
    </lineage>
</organism>
<evidence type="ECO:0000256" key="9">
    <source>
        <dbReference type="SAM" id="Coils"/>
    </source>
</evidence>
<dbReference type="SUPFAM" id="SSF103506">
    <property type="entry name" value="Mitochondrial carrier"/>
    <property type="match status" value="1"/>
</dbReference>
<feature type="repeat" description="Solcar" evidence="8">
    <location>
        <begin position="14"/>
        <end position="98"/>
    </location>
</feature>
<dbReference type="Gene3D" id="1.50.40.10">
    <property type="entry name" value="Mitochondrial carrier domain"/>
    <property type="match status" value="2"/>
</dbReference>
<feature type="compositionally biased region" description="Basic and acidic residues" evidence="10">
    <location>
        <begin position="3170"/>
        <end position="3181"/>
    </location>
</feature>
<evidence type="ECO:0000256" key="6">
    <source>
        <dbReference type="ARBA" id="ARBA00023128"/>
    </source>
</evidence>
<feature type="coiled-coil region" evidence="9">
    <location>
        <begin position="893"/>
        <end position="927"/>
    </location>
</feature>
<feature type="region of interest" description="Disordered" evidence="10">
    <location>
        <begin position="3159"/>
        <end position="3182"/>
    </location>
</feature>
<dbReference type="Proteomes" id="UP001210925">
    <property type="component" value="Unassembled WGS sequence"/>
</dbReference>
<feature type="coiled-coil region" evidence="9">
    <location>
        <begin position="2717"/>
        <end position="2747"/>
    </location>
</feature>
<sequence length="3255" mass="372808">MCQDNEDYESLPTTSLALNMVAGAVAGITEHTVTYPFDVLKTRMQFQHSIYQTVTQSMSRIYTTEGMSSLWRGINSVILGAGPAHALYFGSYELGKKVFRPFDKSEDHHLVHAGAGALATIAHDGFNTPFDVVKQRMQINTQYRGIYDCASSVYRAEGINAFYISFPTTLMMNVPFQMIQFTTYEYMRKKLNPTDSYNPVSHCMSGACAGAAAAFFTNPLDVAKTALQTRGLATGRFRNVTGLLDSFKLIYQRDGMAGFARGTQARMLSHIPSTAVAWTTNIVPHQSHPEIPNAEQNSFSNDQIEMEKEPHVLVKCILQENQDLKISDNQVTVNNKFTFLLDGFITLEELNSFKNAIILESEEFDSTVEILNSSNTLVLRDKPNTKIFCFNNIGGFDLNTLESEFTDYDLSLDRKLELYSLYKSKYSEYNFCITSKEQTLVKLNILPIKHSSCLSILEFMDIYHSDTHDLFLSKLSGILPKNDLVVVLRISQEPYRLSETLHLLEIGQRIRLGYLGFDKLEMHENYGIDTSKYLVGRSSRMSEYFDIPEFPDSLDELHSKILEKVNKNEGHEEEVEHTVNNPLLDPTFMSTDESMEQPLKDTSYPRLLSINQDSVIHDYEPNSEMLLQDVQPKAVISDLKSENERLAYQVQFLKNELLLYKNSVVENALKTTPNSTFDDVSDLTLESTKEQSRLELELALQEMTRVARHYINQSNETSLADQEVLRNAVVIPESEITASELQMQNKNLGIALESKSVSALELESKMRILRDKYNAQEIELEKEMAHSHKQQLKLDRALETIKQLQDQLIIQQNNASISVESVHVPSDLHTPDTSHEMTDFVDLQRNFEEACLEHHINEQQMFIVNQWLIADAMIVSSKYANDIIDFKQLASENSTLVDENQTLSEKVQKLEIQNTHLEQSNSSLSKTVENYKQAYWELKEKEKVMVESRDPISRIPVSRLASGRNSPTLSNVSEDGMSVLTVASAPAYYKTPKMQERIAERVRAFTELSEKLRDSNIPVPKRRERHSVDSGTMAKTQNLVHQKQFQDQLTHEWVSRETDNIADQLYIAKETIQALEKQISSANLEIEELKEAGIKRSTQNTEELHELAKINESNEYRIKDLESQVERLEKELAAEREIKKELEEHLNIFEKEMMAILEKQVISVECQTENVESVNHMSSQAIQVEFEMVGVEVQTDGNDLNAELEKQKLHYQTELQNLSDLEAINKQLLVSANERFALEKTNYQEQILVLTVECDKLRQNVGDLINDRIKLQEKYDILVSKSHQEAKSREIQAVPDEHEDSDQDENHSLLASRQASPLKIPAKEKGENEQLKQLEHRLATSNKLQFELKSRVGDLEEQLCAKSREFEVERQKYIQLNESLKVKNEKLDRKISTVEQNYEKYLEETEPKLKNIKYDLETLREVYRDTKNLLDHAEEKLELLMVENSGLKIKYSELETENSHQTASIIDLNDQLARSKQKAVGLEKDLKNATSSIDSLQLMIASQNYQEQISELKAEIAKRESEYNQAIVMLHWNISQAQTAGISEKTSEEMKQSIPVVELDQSRSISILESMESRDEDSITTLSRVAVDQPLSRELTNTDDRETSYVTADSVILESQLTDLNEQVINLQREIDALNASNSEYHMEIVASHWLLGEVGILNSKAAERQTTITNLKAKFNDISGKLAAKDVDMKVAESIISQKDLALAWAIAQVDIDQNQKESQFEEQNIIALQNERDFALLSSTLFIFVSLIFGTQLGLKDAEKVTLKNLPNITDDPNQILIEQLWEVGEKGILLQRFCEMEQSFKEQSEMFSRELEAKSELAKELNLTTEKYRALEAQHVETRSLETGQSKLLLSVEQYVNLLESKMNTLESTLLEYEILKEKDSLDISTLVNVLEQKVGLDKELYNHLDILERINNVILALDEYKKHHSVELPSQKLDLLHSWYQGDIGILYSRMDEELEKYVNTNEAISSDLTKNVELVESLKTRQAEFSSIHDQLKQDVHLRDNQNFISNAWHQGNVGILNNQRLELQESLETVKMSEENAKKELLAHQNLLKNSAQEINSIQERHFDFVTTRNAMDNQNYISYCWNQANIGILSQQLREIEGDRLLLEKSRNIIATDISQNSNVYQMKLREATDLFSNERDKLLCSNAQKDILNCWNQASIAILQSEIILNSVYVDSHTESSTTTKNLNGEDRSILHPVNSDDYQYYIENAWNYASIQILNEQLKEFSSNYCSLESSIQRVTQELREKDVMLKETDKEKALLKDLHLELASSKEMMMQQILIISTWQQASVQILGSKLAELQSVETRNEPELKSKSSLPSPQNIAVNDANDSTIAIPVREVVHSDLEKAIPQIDNPNVFIERCWFQAEIGILQNEIMNMADMQISRFNMPLDISSVTTSGNVFHEDSSVHSRSLLNFLPEAEPSESNLNSTVKNSGDEVGSVVWEVESGFWRSHQLQSEHKMELQLVNTATLELMQQVDTMRERHQYYVNNEKILKQDIEQLRMELDRIQKEKESATNVNQQYSHDILGMRMEVDNMRMDLGKANTQILKSKKYIRELEGVSKNLRQEMNERAIQQEQSYINWAWIYADLQIQYSSIIGDLQHSNKEHGISVNGKLVQERDISQVGFSAETVAMLKSIDSLDFNINDIKFDEYAEALPQRSLPIQNNDASEKRTMEKFAEYLKLLLDSVVVPPEKKVLLEKLAFKIQEMFHKQAKRLQKKNDIHKRAMAELEALQKLSNNERLEKLLRLYRYYIVQVALDRDRVLNRLKRMNLVQVTQKSTKRTIHKSTSVQYISSARKLISPSTLNLKRYSSLRISGQGTMDKEPLRNSEYSPLSRSMDIPKMTTIPEGKAVDIPPYMTEVQLSDKTKKLQNRVIALQEQVKRDHFIIEQLKADLGYYLPLGNYSAMFAKVRRQVDDQREVIAMLESRIFDLTYSSLGRKHSVASPNSTSQENTHYKRSPQVEHLDHEYDYHAEQIDNQVRMEPKSPFSDSTIKAPKTPTIRDLKTPTIRSVQKKFSEDYILPEIKPVYVKKSEKEEVERSNTVTSFAFTESDWDDVLPTLEYGGIIENKTLYPPKKKGVLKSSREVKEVLPQAEPKPLSVSIPSPPPHEVVPSPTASAITPPVQQDVLSATSTPTMFSDATSLVSLKQNLTKLAQNNRQSSGSTKVDDKAGIKFQERPNSLNRNGVIINESLHRVNESLQRRHNLMSQKYRSSFPSDKNIPPQTPGKSPTDARLSNNPQKSKLIRKYSFE</sequence>
<keyword evidence="7 8" id="KW-0472">Membrane</keyword>
<feature type="coiled-coil region" evidence="9">
    <location>
        <begin position="1817"/>
        <end position="1882"/>
    </location>
</feature>
<protein>
    <submittedName>
        <fullName evidence="11">Fe(2+) transporter</fullName>
    </submittedName>
</protein>
<keyword evidence="9" id="KW-0175">Coiled coil</keyword>
<feature type="repeat" description="Solcar" evidence="8">
    <location>
        <begin position="197"/>
        <end position="287"/>
    </location>
</feature>
<evidence type="ECO:0000256" key="8">
    <source>
        <dbReference type="PROSITE-ProRule" id="PRU00282"/>
    </source>
</evidence>
<feature type="region of interest" description="Disordered" evidence="10">
    <location>
        <begin position="3095"/>
        <end position="3124"/>
    </location>
</feature>
<reference evidence="11" key="1">
    <citation type="submission" date="2020-05" db="EMBL/GenBank/DDBJ databases">
        <title>Phylogenomic resolution of chytrid fungi.</title>
        <authorList>
            <person name="Stajich J.E."/>
            <person name="Amses K."/>
            <person name="Simmons R."/>
            <person name="Seto K."/>
            <person name="Myers J."/>
            <person name="Bonds A."/>
            <person name="Quandt C.A."/>
            <person name="Barry K."/>
            <person name="Liu P."/>
            <person name="Grigoriev I."/>
            <person name="Longcore J.E."/>
            <person name="James T.Y."/>
        </authorList>
    </citation>
    <scope>NUCLEOTIDE SEQUENCE</scope>
    <source>
        <strain evidence="11">PLAUS21</strain>
    </source>
</reference>
<keyword evidence="6" id="KW-0496">Mitochondrion</keyword>
<dbReference type="GO" id="GO:0031966">
    <property type="term" value="C:mitochondrial membrane"/>
    <property type="evidence" value="ECO:0007669"/>
    <property type="project" value="UniProtKB-SubCell"/>
</dbReference>
<feature type="repeat" description="Solcar" evidence="8">
    <location>
        <begin position="107"/>
        <end position="190"/>
    </location>
</feature>
<dbReference type="PROSITE" id="PS50920">
    <property type="entry name" value="SOLCAR"/>
    <property type="match status" value="3"/>
</dbReference>
<keyword evidence="5" id="KW-1133">Transmembrane helix</keyword>
<evidence type="ECO:0000256" key="7">
    <source>
        <dbReference type="ARBA" id="ARBA00023136"/>
    </source>
</evidence>
<dbReference type="InterPro" id="IPR023395">
    <property type="entry name" value="MCP_dom_sf"/>
</dbReference>
<comment type="subcellular location">
    <subcellularLocation>
        <location evidence="1">Mitochondrion membrane</location>
        <topology evidence="1">Multi-pass membrane protein</topology>
    </subcellularLocation>
</comment>
<proteinExistence type="inferred from homology"/>
<gene>
    <name evidence="11" type="primary">MRS3/4</name>
    <name evidence="11" type="ORF">HK103_003936</name>
</gene>
<keyword evidence="12" id="KW-1185">Reference proteome</keyword>
<keyword evidence="3" id="KW-0813">Transport</keyword>